<sequence>MATKMNCIAQHKNNKRKNDEEDIQTIVNRKKVSLNTQIVRGYDIWRQNQLLMLKDAELEKKKICFKQLGHNWSKLSVAEKSIWNEKALLQRNNLVPLSNEEKQFKSKKLLNQLTKVVEELANLGNEVVAVTCLAQGGPPIVTASEKGCQFLLKSEELDFQFKFSEFVKAPVLNMKKNKVSNATKNNLCIEVTNILNKKYEIARLALPIELQSKFSKGHIPYKKYVPSVIKAIGLPDGHVLKYPSSMGSTLLTSIVKNQDNIDVIFDLQEAGAISNTQLSCSVLPNTVLSSTEIDELLPVIKSVSESNTTASTTPNNQSTFELASFSNGAGLFFYKLF</sequence>
<dbReference type="Proteomes" id="UP001652625">
    <property type="component" value="Chromosome 10"/>
</dbReference>
<dbReference type="SUPFAM" id="SSF117773">
    <property type="entry name" value="GTF2I-like repeat"/>
    <property type="match status" value="1"/>
</dbReference>
<organism evidence="1 2">
    <name type="scientific">Hydra vulgaris</name>
    <name type="common">Hydra</name>
    <name type="synonym">Hydra attenuata</name>
    <dbReference type="NCBI Taxonomy" id="6087"/>
    <lineage>
        <taxon>Eukaryota</taxon>
        <taxon>Metazoa</taxon>
        <taxon>Cnidaria</taxon>
        <taxon>Hydrozoa</taxon>
        <taxon>Hydroidolina</taxon>
        <taxon>Anthoathecata</taxon>
        <taxon>Aplanulata</taxon>
        <taxon>Hydridae</taxon>
        <taxon>Hydra</taxon>
    </lineage>
</organism>
<reference evidence="2" key="1">
    <citation type="submission" date="2025-08" db="UniProtKB">
        <authorList>
            <consortium name="RefSeq"/>
        </authorList>
    </citation>
    <scope>IDENTIFICATION</scope>
</reference>
<dbReference type="GeneID" id="136085980"/>
<evidence type="ECO:0000313" key="1">
    <source>
        <dbReference type="Proteomes" id="UP001652625"/>
    </source>
</evidence>
<dbReference type="RefSeq" id="XP_065664136.1">
    <property type="nucleotide sequence ID" value="XM_065808064.1"/>
</dbReference>
<name>A0ABM4CQK4_HYDVU</name>
<accession>A0ABM4CQK4</accession>
<keyword evidence="1" id="KW-1185">Reference proteome</keyword>
<evidence type="ECO:0000313" key="2">
    <source>
        <dbReference type="RefSeq" id="XP_065664136.1"/>
    </source>
</evidence>
<dbReference type="InterPro" id="IPR036647">
    <property type="entry name" value="GTF2I-like_rpt_sf"/>
</dbReference>
<dbReference type="Gene3D" id="3.90.1460.10">
    <property type="entry name" value="GTF2I-like"/>
    <property type="match status" value="1"/>
</dbReference>
<proteinExistence type="predicted"/>
<protein>
    <submittedName>
        <fullName evidence="2">Uncharacterized protein LOC136085980</fullName>
    </submittedName>
</protein>
<gene>
    <name evidence="2" type="primary">LOC136085980</name>
</gene>